<evidence type="ECO:0000256" key="2">
    <source>
        <dbReference type="ARBA" id="ARBA00023125"/>
    </source>
</evidence>
<dbReference type="Gene3D" id="1.10.10.60">
    <property type="entry name" value="Homeodomain-like"/>
    <property type="match status" value="1"/>
</dbReference>
<evidence type="ECO:0000259" key="5">
    <source>
        <dbReference type="PROSITE" id="PS50977"/>
    </source>
</evidence>
<protein>
    <submittedName>
        <fullName evidence="6">Transcriptional regulator AcrR family protein</fullName>
    </submittedName>
</protein>
<dbReference type="GO" id="GO:0000976">
    <property type="term" value="F:transcription cis-regulatory region binding"/>
    <property type="evidence" value="ECO:0007669"/>
    <property type="project" value="TreeGrafter"/>
</dbReference>
<dbReference type="eggNOG" id="COG1309">
    <property type="taxonomic scope" value="Bacteria"/>
</dbReference>
<evidence type="ECO:0000256" key="3">
    <source>
        <dbReference type="ARBA" id="ARBA00023163"/>
    </source>
</evidence>
<evidence type="ECO:0000256" key="1">
    <source>
        <dbReference type="ARBA" id="ARBA00023015"/>
    </source>
</evidence>
<organism evidence="6 7">
    <name type="scientific">Salinisphaera hydrothermalis (strain C41B8)</name>
    <dbReference type="NCBI Taxonomy" id="1304275"/>
    <lineage>
        <taxon>Bacteria</taxon>
        <taxon>Pseudomonadati</taxon>
        <taxon>Pseudomonadota</taxon>
        <taxon>Gammaproteobacteria</taxon>
        <taxon>Salinisphaerales</taxon>
        <taxon>Salinisphaeraceae</taxon>
        <taxon>Salinisphaera</taxon>
    </lineage>
</organism>
<dbReference type="SUPFAM" id="SSF46689">
    <property type="entry name" value="Homeodomain-like"/>
    <property type="match status" value="1"/>
</dbReference>
<dbReference type="InterPro" id="IPR036271">
    <property type="entry name" value="Tet_transcr_reg_TetR-rel_C_sf"/>
</dbReference>
<dbReference type="InterPro" id="IPR009057">
    <property type="entry name" value="Homeodomain-like_sf"/>
</dbReference>
<dbReference type="AlphaFoldDB" id="A0A084IG01"/>
<proteinExistence type="predicted"/>
<feature type="domain" description="HTH tetR-type" evidence="5">
    <location>
        <begin position="6"/>
        <end position="66"/>
    </location>
</feature>
<dbReference type="GO" id="GO:0003700">
    <property type="term" value="F:DNA-binding transcription factor activity"/>
    <property type="evidence" value="ECO:0007669"/>
    <property type="project" value="TreeGrafter"/>
</dbReference>
<name>A0A084IG01_SALHC</name>
<reference evidence="6 7" key="1">
    <citation type="submission" date="2013-03" db="EMBL/GenBank/DDBJ databases">
        <title>Salinisphaera hydrothermalis C41B8 Genome Sequencing.</title>
        <authorList>
            <person name="Li C."/>
            <person name="Lai Q."/>
            <person name="Shao Z."/>
        </authorList>
    </citation>
    <scope>NUCLEOTIDE SEQUENCE [LARGE SCALE GENOMIC DNA]</scope>
    <source>
        <strain evidence="6 7">C41B8</strain>
    </source>
</reference>
<dbReference type="Pfam" id="PF00440">
    <property type="entry name" value="TetR_N"/>
    <property type="match status" value="1"/>
</dbReference>
<dbReference type="InterPro" id="IPR001647">
    <property type="entry name" value="HTH_TetR"/>
</dbReference>
<dbReference type="PROSITE" id="PS50977">
    <property type="entry name" value="HTH_TETR_2"/>
    <property type="match status" value="1"/>
</dbReference>
<keyword evidence="1" id="KW-0805">Transcription regulation</keyword>
<dbReference type="InterPro" id="IPR050109">
    <property type="entry name" value="HTH-type_TetR-like_transc_reg"/>
</dbReference>
<evidence type="ECO:0000313" key="6">
    <source>
        <dbReference type="EMBL" id="KEZ75635.1"/>
    </source>
</evidence>
<dbReference type="PROSITE" id="PS01081">
    <property type="entry name" value="HTH_TETR_1"/>
    <property type="match status" value="1"/>
</dbReference>
<dbReference type="PRINTS" id="PR00455">
    <property type="entry name" value="HTHTETR"/>
</dbReference>
<dbReference type="PANTHER" id="PTHR30055:SF226">
    <property type="entry name" value="HTH-TYPE TRANSCRIPTIONAL REGULATOR PKSA"/>
    <property type="match status" value="1"/>
</dbReference>
<gene>
    <name evidence="6" type="ORF">C41B8_19007</name>
</gene>
<comment type="caution">
    <text evidence="6">The sequence shown here is derived from an EMBL/GenBank/DDBJ whole genome shotgun (WGS) entry which is preliminary data.</text>
</comment>
<dbReference type="STRING" id="1304275.C41B8_19007"/>
<dbReference type="PANTHER" id="PTHR30055">
    <property type="entry name" value="HTH-TYPE TRANSCRIPTIONAL REGULATOR RUTR"/>
    <property type="match status" value="1"/>
</dbReference>
<feature type="DNA-binding region" description="H-T-H motif" evidence="4">
    <location>
        <begin position="29"/>
        <end position="48"/>
    </location>
</feature>
<keyword evidence="7" id="KW-1185">Reference proteome</keyword>
<sequence>MESRLAERRARILGAARNLVAEAGYSAVSVPAIAKRAGVSTGLIYNYFDSKAVLFDELFRSATEHEIEACEAAARQPGSARERIGYVIETFAHRALAARQLAWALLAEPVETEIEQDRLRFRAPYRRLFAALIREGINDGEIADQDEDVVAAAMVGGIVEALIGPLSEPPEVGDEDRLIHTIVSYCANALGSIPEPSELGMAPYHD</sequence>
<keyword evidence="3" id="KW-0804">Transcription</keyword>
<dbReference type="InterPro" id="IPR041490">
    <property type="entry name" value="KstR2_TetR_C"/>
</dbReference>
<evidence type="ECO:0000256" key="4">
    <source>
        <dbReference type="PROSITE-ProRule" id="PRU00335"/>
    </source>
</evidence>
<dbReference type="EMBL" id="APNK01000071">
    <property type="protein sequence ID" value="KEZ75635.1"/>
    <property type="molecule type" value="Genomic_DNA"/>
</dbReference>
<dbReference type="InterPro" id="IPR023772">
    <property type="entry name" value="DNA-bd_HTH_TetR-type_CS"/>
</dbReference>
<accession>A0A084IG01</accession>
<dbReference type="Gene3D" id="1.10.357.10">
    <property type="entry name" value="Tetracycline Repressor, domain 2"/>
    <property type="match status" value="1"/>
</dbReference>
<dbReference type="Pfam" id="PF17932">
    <property type="entry name" value="TetR_C_24"/>
    <property type="match status" value="1"/>
</dbReference>
<keyword evidence="2 4" id="KW-0238">DNA-binding</keyword>
<dbReference type="FunFam" id="1.10.10.60:FF:000141">
    <property type="entry name" value="TetR family transcriptional regulator"/>
    <property type="match status" value="1"/>
</dbReference>
<dbReference type="Proteomes" id="UP000028302">
    <property type="component" value="Unassembled WGS sequence"/>
</dbReference>
<dbReference type="SUPFAM" id="SSF48498">
    <property type="entry name" value="Tetracyclin repressor-like, C-terminal domain"/>
    <property type="match status" value="1"/>
</dbReference>
<evidence type="ECO:0000313" key="7">
    <source>
        <dbReference type="Proteomes" id="UP000028302"/>
    </source>
</evidence>